<evidence type="ECO:0000256" key="12">
    <source>
        <dbReference type="RuleBase" id="RU000461"/>
    </source>
</evidence>
<dbReference type="PRINTS" id="PR00463">
    <property type="entry name" value="EP450I"/>
</dbReference>
<keyword evidence="7 12" id="KW-0560">Oxidoreductase</keyword>
<proteinExistence type="inferred from homology"/>
<dbReference type="GO" id="GO:0005506">
    <property type="term" value="F:iron ion binding"/>
    <property type="evidence" value="ECO:0007669"/>
    <property type="project" value="InterPro"/>
</dbReference>
<dbReference type="InterPro" id="IPR036396">
    <property type="entry name" value="Cyt_P450_sf"/>
</dbReference>
<evidence type="ECO:0000256" key="13">
    <source>
        <dbReference type="SAM" id="Phobius"/>
    </source>
</evidence>
<evidence type="ECO:0000256" key="8">
    <source>
        <dbReference type="ARBA" id="ARBA00023004"/>
    </source>
</evidence>
<dbReference type="PROSITE" id="PS00086">
    <property type="entry name" value="CYTOCHROME_P450"/>
    <property type="match status" value="1"/>
</dbReference>
<dbReference type="InterPro" id="IPR017972">
    <property type="entry name" value="Cyt_P450_CS"/>
</dbReference>
<dbReference type="GO" id="GO:0004497">
    <property type="term" value="F:monooxygenase activity"/>
    <property type="evidence" value="ECO:0007669"/>
    <property type="project" value="UniProtKB-KW"/>
</dbReference>
<name>S8CVN8_9LAMI</name>
<dbReference type="GO" id="GO:0016705">
    <property type="term" value="F:oxidoreductase activity, acting on paired donors, with incorporation or reduction of molecular oxygen"/>
    <property type="evidence" value="ECO:0007669"/>
    <property type="project" value="InterPro"/>
</dbReference>
<dbReference type="EMBL" id="AUSU01001498">
    <property type="protein sequence ID" value="EPS70870.1"/>
    <property type="molecule type" value="Genomic_DNA"/>
</dbReference>
<comment type="similarity">
    <text evidence="2 12">Belongs to the cytochrome P450 family.</text>
</comment>
<keyword evidence="3 11" id="KW-0349">Heme</keyword>
<evidence type="ECO:0000256" key="10">
    <source>
        <dbReference type="ARBA" id="ARBA00023136"/>
    </source>
</evidence>
<keyword evidence="9 12" id="KW-0503">Monooxygenase</keyword>
<dbReference type="Proteomes" id="UP000015453">
    <property type="component" value="Unassembled WGS sequence"/>
</dbReference>
<dbReference type="OrthoDB" id="1470350at2759"/>
<comment type="caution">
    <text evidence="14">The sequence shown here is derived from an EMBL/GenBank/DDBJ whole genome shotgun (WGS) entry which is preliminary data.</text>
</comment>
<reference evidence="14 15" key="1">
    <citation type="journal article" date="2013" name="BMC Genomics">
        <title>The miniature genome of a carnivorous plant Genlisea aurea contains a low number of genes and short non-coding sequences.</title>
        <authorList>
            <person name="Leushkin E.V."/>
            <person name="Sutormin R.A."/>
            <person name="Nabieva E.R."/>
            <person name="Penin A.A."/>
            <person name="Kondrashov A.S."/>
            <person name="Logacheva M.D."/>
        </authorList>
    </citation>
    <scope>NUCLEOTIDE SEQUENCE [LARGE SCALE GENOMIC DNA]</scope>
</reference>
<keyword evidence="10 13" id="KW-0472">Membrane</keyword>
<evidence type="ECO:0000313" key="14">
    <source>
        <dbReference type="EMBL" id="EPS70870.1"/>
    </source>
</evidence>
<dbReference type="GO" id="GO:0016020">
    <property type="term" value="C:membrane"/>
    <property type="evidence" value="ECO:0007669"/>
    <property type="project" value="UniProtKB-SubCell"/>
</dbReference>
<evidence type="ECO:0000256" key="7">
    <source>
        <dbReference type="ARBA" id="ARBA00023002"/>
    </source>
</evidence>
<dbReference type="SUPFAM" id="SSF48264">
    <property type="entry name" value="Cytochrome P450"/>
    <property type="match status" value="1"/>
</dbReference>
<sequence>MEEIVLQILTYSLALSALYALWASLNWAYFRPKRLEAFLRQQGLRGNKYSSIHGDLKELKLITESAKAKPIRLDDDIKPRVLGLIVKTIAAYGNESYFWIGPKPSVILTDPEMVKEVLRKNDVFTKPVNPNPLTRILSKGLIGYEGEKWAKHRKLLNPAFHMEKLKLMVPAFGLSSAEVLNEWEKKTMSSSSENGGSEEIEIDVWPYLQTITSDAISRTAFGSRYEDGRKIFQLQNEQVKLAVESRTLPYIPGSRYLPTRKNKRLTEIKRDLQLLVRELIDRRMKAMKSGEEADAAAANDLLGLMLESNFREVEHHGNNSSYGMSIEEIIDECTLFYLAGQETTSSLILWTMVLLSRHPEWQERAREEVLNVFGKEEQPNFEGLNHLKVVSISVTMILHEVMRFHPPVAALGRHVSEEIRLGSITLPAGASVSLPILHQHHSAEVWGDDAMEFNPERFREGVAKAQKGRSGLYFPFGWGPRICIGQSFALLETKVVVSMILQRFKFRLSPSYAHAPHSLITIQPQHGAPLILQKL</sequence>
<keyword evidence="4 13" id="KW-0812">Transmembrane</keyword>
<protein>
    <recommendedName>
        <fullName evidence="16">Cytochrome P450</fullName>
    </recommendedName>
</protein>
<evidence type="ECO:0000256" key="5">
    <source>
        <dbReference type="ARBA" id="ARBA00022723"/>
    </source>
</evidence>
<evidence type="ECO:0000256" key="3">
    <source>
        <dbReference type="ARBA" id="ARBA00022617"/>
    </source>
</evidence>
<keyword evidence="15" id="KW-1185">Reference proteome</keyword>
<evidence type="ECO:0000256" key="1">
    <source>
        <dbReference type="ARBA" id="ARBA00004167"/>
    </source>
</evidence>
<feature type="binding site" description="axial binding residue" evidence="11">
    <location>
        <position position="483"/>
    </location>
    <ligand>
        <name>heme</name>
        <dbReference type="ChEBI" id="CHEBI:30413"/>
    </ligand>
    <ligandPart>
        <name>Fe</name>
        <dbReference type="ChEBI" id="CHEBI:18248"/>
    </ligandPart>
</feature>
<dbReference type="InterPro" id="IPR001128">
    <property type="entry name" value="Cyt_P450"/>
</dbReference>
<evidence type="ECO:0008006" key="16">
    <source>
        <dbReference type="Google" id="ProtNLM"/>
    </source>
</evidence>
<evidence type="ECO:0000256" key="6">
    <source>
        <dbReference type="ARBA" id="ARBA00022989"/>
    </source>
</evidence>
<evidence type="ECO:0000256" key="11">
    <source>
        <dbReference type="PIRSR" id="PIRSR602401-1"/>
    </source>
</evidence>
<accession>S8CVN8</accession>
<dbReference type="PRINTS" id="PR00385">
    <property type="entry name" value="P450"/>
</dbReference>
<feature type="transmembrane region" description="Helical" evidence="13">
    <location>
        <begin position="6"/>
        <end position="30"/>
    </location>
</feature>
<dbReference type="PANTHER" id="PTHR24282:SF273">
    <property type="entry name" value="CYTOCHROME P450 CYP72A219-LIKE"/>
    <property type="match status" value="1"/>
</dbReference>
<evidence type="ECO:0000256" key="4">
    <source>
        <dbReference type="ARBA" id="ARBA00022692"/>
    </source>
</evidence>
<dbReference type="GO" id="GO:0020037">
    <property type="term" value="F:heme binding"/>
    <property type="evidence" value="ECO:0007669"/>
    <property type="project" value="InterPro"/>
</dbReference>
<dbReference type="InterPro" id="IPR050665">
    <property type="entry name" value="Cytochrome_P450_Monooxygen"/>
</dbReference>
<dbReference type="AlphaFoldDB" id="S8CVN8"/>
<dbReference type="Gene3D" id="1.10.630.10">
    <property type="entry name" value="Cytochrome P450"/>
    <property type="match status" value="1"/>
</dbReference>
<dbReference type="PANTHER" id="PTHR24282">
    <property type="entry name" value="CYTOCHROME P450 FAMILY MEMBER"/>
    <property type="match status" value="1"/>
</dbReference>
<evidence type="ECO:0000256" key="9">
    <source>
        <dbReference type="ARBA" id="ARBA00023033"/>
    </source>
</evidence>
<keyword evidence="6 13" id="KW-1133">Transmembrane helix</keyword>
<evidence type="ECO:0000256" key="2">
    <source>
        <dbReference type="ARBA" id="ARBA00010617"/>
    </source>
</evidence>
<organism evidence="14 15">
    <name type="scientific">Genlisea aurea</name>
    <dbReference type="NCBI Taxonomy" id="192259"/>
    <lineage>
        <taxon>Eukaryota</taxon>
        <taxon>Viridiplantae</taxon>
        <taxon>Streptophyta</taxon>
        <taxon>Embryophyta</taxon>
        <taxon>Tracheophyta</taxon>
        <taxon>Spermatophyta</taxon>
        <taxon>Magnoliopsida</taxon>
        <taxon>eudicotyledons</taxon>
        <taxon>Gunneridae</taxon>
        <taxon>Pentapetalae</taxon>
        <taxon>asterids</taxon>
        <taxon>lamiids</taxon>
        <taxon>Lamiales</taxon>
        <taxon>Lentibulariaceae</taxon>
        <taxon>Genlisea</taxon>
    </lineage>
</organism>
<keyword evidence="8 11" id="KW-0408">Iron</keyword>
<comment type="subcellular location">
    <subcellularLocation>
        <location evidence="1">Membrane</location>
        <topology evidence="1">Single-pass membrane protein</topology>
    </subcellularLocation>
</comment>
<dbReference type="Pfam" id="PF00067">
    <property type="entry name" value="p450"/>
    <property type="match status" value="1"/>
</dbReference>
<gene>
    <name evidence="14" type="ORF">M569_03891</name>
</gene>
<comment type="cofactor">
    <cofactor evidence="11">
        <name>heme</name>
        <dbReference type="ChEBI" id="CHEBI:30413"/>
    </cofactor>
</comment>
<keyword evidence="5 11" id="KW-0479">Metal-binding</keyword>
<evidence type="ECO:0000313" key="15">
    <source>
        <dbReference type="Proteomes" id="UP000015453"/>
    </source>
</evidence>
<dbReference type="InterPro" id="IPR002401">
    <property type="entry name" value="Cyt_P450_E_grp-I"/>
</dbReference>